<feature type="domain" description="C2H2-type" evidence="10">
    <location>
        <begin position="340"/>
        <end position="367"/>
    </location>
</feature>
<keyword evidence="6" id="KW-0238">DNA-binding</keyword>
<accession>A0AAJ6YQ72</accession>
<evidence type="ECO:0000256" key="7">
    <source>
        <dbReference type="ARBA" id="ARBA00023242"/>
    </source>
</evidence>
<evidence type="ECO:0000313" key="12">
    <source>
        <dbReference type="RefSeq" id="XP_011502194.1"/>
    </source>
</evidence>
<dbReference type="GeneID" id="105365668"/>
<dbReference type="Gene3D" id="3.30.160.60">
    <property type="entry name" value="Classic Zinc Finger"/>
    <property type="match status" value="4"/>
</dbReference>
<dbReference type="Pfam" id="PF00096">
    <property type="entry name" value="zf-C2H2"/>
    <property type="match status" value="1"/>
</dbReference>
<evidence type="ECO:0000313" key="11">
    <source>
        <dbReference type="Proteomes" id="UP000695007"/>
    </source>
</evidence>
<reference evidence="12" key="1">
    <citation type="submission" date="2025-08" db="UniProtKB">
        <authorList>
            <consortium name="RefSeq"/>
        </authorList>
    </citation>
    <scope>IDENTIFICATION</scope>
</reference>
<evidence type="ECO:0000259" key="10">
    <source>
        <dbReference type="PROSITE" id="PS50157"/>
    </source>
</evidence>
<evidence type="ECO:0000256" key="4">
    <source>
        <dbReference type="ARBA" id="ARBA00022771"/>
    </source>
</evidence>
<feature type="region of interest" description="Disordered" evidence="9">
    <location>
        <begin position="99"/>
        <end position="128"/>
    </location>
</feature>
<protein>
    <submittedName>
        <fullName evidence="12">Zinc finger protein 567-like isoform X1</fullName>
    </submittedName>
</protein>
<dbReference type="KEGG" id="csol:105365668"/>
<evidence type="ECO:0000256" key="2">
    <source>
        <dbReference type="ARBA" id="ARBA00022723"/>
    </source>
</evidence>
<comment type="subcellular location">
    <subcellularLocation>
        <location evidence="1">Nucleus</location>
    </subcellularLocation>
</comment>
<dbReference type="AlphaFoldDB" id="A0AAJ6YQ72"/>
<feature type="region of interest" description="Disordered" evidence="9">
    <location>
        <begin position="298"/>
        <end position="337"/>
    </location>
</feature>
<keyword evidence="4 8" id="KW-0863">Zinc-finger</keyword>
<feature type="domain" description="C2H2-type" evidence="10">
    <location>
        <begin position="207"/>
        <end position="234"/>
    </location>
</feature>
<evidence type="ECO:0000256" key="3">
    <source>
        <dbReference type="ARBA" id="ARBA00022737"/>
    </source>
</evidence>
<dbReference type="Proteomes" id="UP000695007">
    <property type="component" value="Unplaced"/>
</dbReference>
<organism evidence="11 12">
    <name type="scientific">Ceratosolen solmsi marchali</name>
    <dbReference type="NCBI Taxonomy" id="326594"/>
    <lineage>
        <taxon>Eukaryota</taxon>
        <taxon>Metazoa</taxon>
        <taxon>Ecdysozoa</taxon>
        <taxon>Arthropoda</taxon>
        <taxon>Hexapoda</taxon>
        <taxon>Insecta</taxon>
        <taxon>Pterygota</taxon>
        <taxon>Neoptera</taxon>
        <taxon>Endopterygota</taxon>
        <taxon>Hymenoptera</taxon>
        <taxon>Apocrita</taxon>
        <taxon>Proctotrupomorpha</taxon>
        <taxon>Chalcidoidea</taxon>
        <taxon>Agaonidae</taxon>
        <taxon>Agaoninae</taxon>
        <taxon>Ceratosolen</taxon>
    </lineage>
</organism>
<dbReference type="SUPFAM" id="SSF57667">
    <property type="entry name" value="beta-beta-alpha zinc fingers"/>
    <property type="match status" value="2"/>
</dbReference>
<sequence>MSGCGERETTRKEGDSWEVQKDEIVASRAKLEGPRKGEQDTMSGTQNNAMSLANPSAIHLGPILAPGSNETISIVIPLSAQLATLSRNAAVQQQVVCKQEPVDNKDKKSPPKRAKTNPPRIKEDKTKGCPYPNCSRYGRAFSRAHDLKRHIARHESRENKTTDAQHQQIYPCLVCGAHFYNELILQRHKLIHENGANSITSTSGPPYTCNFCKKNFEHEGLLNAHLPIHIKSEPFLAFQHTTSTMPSASRYQPPNGPGTTAASSIASTASTPVTMMPSASSVPSTDDDYRLEDMLLLRRGGNAGPGGPHKVPAAHLGSASTSSSSSSSSPSSGPAGVSKIRCEYCSKTFKTKWTLSSHVAAHEGRFQYQCCICSKRFVRKSHYESHVRSHDAARPYVCEHCGKTFKESKHRREHLKRKHPSNRNAIQSLLDSISACVNEEAAAAAAEQAKLTILMPMNFST</sequence>
<dbReference type="Pfam" id="PF13894">
    <property type="entry name" value="zf-C2H2_4"/>
    <property type="match status" value="1"/>
</dbReference>
<dbReference type="GO" id="GO:0010468">
    <property type="term" value="P:regulation of gene expression"/>
    <property type="evidence" value="ECO:0007669"/>
    <property type="project" value="TreeGrafter"/>
</dbReference>
<evidence type="ECO:0000256" key="1">
    <source>
        <dbReference type="ARBA" id="ARBA00004123"/>
    </source>
</evidence>
<dbReference type="GO" id="GO:0005634">
    <property type="term" value="C:nucleus"/>
    <property type="evidence" value="ECO:0007669"/>
    <property type="project" value="UniProtKB-SubCell"/>
</dbReference>
<dbReference type="InterPro" id="IPR050331">
    <property type="entry name" value="Zinc_finger"/>
</dbReference>
<dbReference type="SMART" id="SM00355">
    <property type="entry name" value="ZnF_C2H2"/>
    <property type="match status" value="6"/>
</dbReference>
<feature type="domain" description="C2H2-type" evidence="10">
    <location>
        <begin position="170"/>
        <end position="197"/>
    </location>
</feature>
<feature type="compositionally biased region" description="Basic and acidic residues" evidence="9">
    <location>
        <begin position="100"/>
        <end position="109"/>
    </location>
</feature>
<feature type="compositionally biased region" description="Low complexity" evidence="9">
    <location>
        <begin position="318"/>
        <end position="337"/>
    </location>
</feature>
<keyword evidence="2" id="KW-0479">Metal-binding</keyword>
<feature type="region of interest" description="Disordered" evidence="9">
    <location>
        <begin position="1"/>
        <end position="48"/>
    </location>
</feature>
<feature type="compositionally biased region" description="Basic and acidic residues" evidence="9">
    <location>
        <begin position="1"/>
        <end position="39"/>
    </location>
</feature>
<keyword evidence="7" id="KW-0539">Nucleus</keyword>
<keyword evidence="3" id="KW-0677">Repeat</keyword>
<evidence type="ECO:0000256" key="8">
    <source>
        <dbReference type="PROSITE-ProRule" id="PRU00042"/>
    </source>
</evidence>
<dbReference type="PROSITE" id="PS00028">
    <property type="entry name" value="ZINC_FINGER_C2H2_1"/>
    <property type="match status" value="5"/>
</dbReference>
<dbReference type="InterPro" id="IPR013087">
    <property type="entry name" value="Znf_C2H2_type"/>
</dbReference>
<feature type="domain" description="C2H2-type" evidence="10">
    <location>
        <begin position="368"/>
        <end position="395"/>
    </location>
</feature>
<proteinExistence type="predicted"/>
<dbReference type="InterPro" id="IPR036236">
    <property type="entry name" value="Znf_C2H2_sf"/>
</dbReference>
<dbReference type="GO" id="GO:0003677">
    <property type="term" value="F:DNA binding"/>
    <property type="evidence" value="ECO:0007669"/>
    <property type="project" value="UniProtKB-KW"/>
</dbReference>
<gene>
    <name evidence="12" type="primary">LOC105365668</name>
</gene>
<evidence type="ECO:0000256" key="9">
    <source>
        <dbReference type="SAM" id="MobiDB-lite"/>
    </source>
</evidence>
<dbReference type="PROSITE" id="PS50157">
    <property type="entry name" value="ZINC_FINGER_C2H2_2"/>
    <property type="match status" value="5"/>
</dbReference>
<keyword evidence="5" id="KW-0862">Zinc</keyword>
<feature type="domain" description="C2H2-type" evidence="10">
    <location>
        <begin position="396"/>
        <end position="424"/>
    </location>
</feature>
<keyword evidence="11" id="KW-1185">Reference proteome</keyword>
<dbReference type="PANTHER" id="PTHR16515:SF49">
    <property type="entry name" value="GASTRULA ZINC FINGER PROTEIN XLCGF49.1-LIKE-RELATED"/>
    <property type="match status" value="1"/>
</dbReference>
<name>A0AAJ6YQ72_9HYME</name>
<dbReference type="RefSeq" id="XP_011502194.1">
    <property type="nucleotide sequence ID" value="XM_011503892.1"/>
</dbReference>
<feature type="region of interest" description="Disordered" evidence="9">
    <location>
        <begin position="244"/>
        <end position="264"/>
    </location>
</feature>
<dbReference type="PANTHER" id="PTHR16515">
    <property type="entry name" value="PR DOMAIN ZINC FINGER PROTEIN"/>
    <property type="match status" value="1"/>
</dbReference>
<dbReference type="GO" id="GO:0008270">
    <property type="term" value="F:zinc ion binding"/>
    <property type="evidence" value="ECO:0007669"/>
    <property type="project" value="UniProtKB-KW"/>
</dbReference>
<evidence type="ECO:0000256" key="6">
    <source>
        <dbReference type="ARBA" id="ARBA00023125"/>
    </source>
</evidence>
<evidence type="ECO:0000256" key="5">
    <source>
        <dbReference type="ARBA" id="ARBA00022833"/>
    </source>
</evidence>